<comment type="similarity">
    <text evidence="2">Belongs to the ABC transporter superfamily. ABCG family. Eye pigment precursor importer (TC 3.A.1.204) subfamily.</text>
</comment>
<dbReference type="InterPro" id="IPR003439">
    <property type="entry name" value="ABC_transporter-like_ATP-bd"/>
</dbReference>
<dbReference type="Proteomes" id="UP000770661">
    <property type="component" value="Unassembled WGS sequence"/>
</dbReference>
<gene>
    <name evidence="12" type="primary">w_1</name>
    <name evidence="12" type="ORF">GWK47_032255</name>
</gene>
<evidence type="ECO:0000259" key="11">
    <source>
        <dbReference type="PROSITE" id="PS50893"/>
    </source>
</evidence>
<evidence type="ECO:0000256" key="6">
    <source>
        <dbReference type="ARBA" id="ARBA00022840"/>
    </source>
</evidence>
<dbReference type="AlphaFoldDB" id="A0A8J4YKH9"/>
<dbReference type="InterPro" id="IPR027417">
    <property type="entry name" value="P-loop_NTPase"/>
</dbReference>
<evidence type="ECO:0000256" key="3">
    <source>
        <dbReference type="ARBA" id="ARBA00022448"/>
    </source>
</evidence>
<dbReference type="OrthoDB" id="66620at2759"/>
<accession>A0A8J4YKH9</accession>
<dbReference type="InterPro" id="IPR050352">
    <property type="entry name" value="ABCG_transporters"/>
</dbReference>
<dbReference type="Pfam" id="PF01061">
    <property type="entry name" value="ABC2_membrane"/>
    <property type="match status" value="1"/>
</dbReference>
<evidence type="ECO:0000256" key="4">
    <source>
        <dbReference type="ARBA" id="ARBA00022692"/>
    </source>
</evidence>
<dbReference type="PANTHER" id="PTHR48041">
    <property type="entry name" value="ABC TRANSPORTER G FAMILY MEMBER 28"/>
    <property type="match status" value="1"/>
</dbReference>
<dbReference type="GO" id="GO:0140359">
    <property type="term" value="F:ABC-type transporter activity"/>
    <property type="evidence" value="ECO:0007669"/>
    <property type="project" value="InterPro"/>
</dbReference>
<keyword evidence="13" id="KW-1185">Reference proteome</keyword>
<evidence type="ECO:0000256" key="7">
    <source>
        <dbReference type="ARBA" id="ARBA00022989"/>
    </source>
</evidence>
<keyword evidence="3" id="KW-0813">Transport</keyword>
<evidence type="ECO:0000313" key="13">
    <source>
        <dbReference type="Proteomes" id="UP000770661"/>
    </source>
</evidence>
<dbReference type="InterPro" id="IPR013525">
    <property type="entry name" value="ABC2_TM"/>
</dbReference>
<evidence type="ECO:0000256" key="8">
    <source>
        <dbReference type="ARBA" id="ARBA00023136"/>
    </source>
</evidence>
<feature type="transmembrane region" description="Helical" evidence="10">
    <location>
        <begin position="402"/>
        <end position="423"/>
    </location>
</feature>
<dbReference type="Pfam" id="PF00005">
    <property type="entry name" value="ABC_tran"/>
    <property type="match status" value="1"/>
</dbReference>
<sequence>MSGAYDNVGFSEENGEVAISLDSASTKTKQEEGITYSWDKVNVFASSTQGCGRKKVTQEKHILKDVTGICRPGELLAIMGASGAGKTTLLNVLTFRSDNALKVTGRLYINGRKVTSDLLTQSSAYVQQEDLFIGTFTVREQLMFQANLRMEQGLTHEQRVTRVEEVMQELSLTKCAKTLIGVPGRIKGISGGETKRLAFACELLTNPPLMFLDEPTSGLDSFMSPSAALGYTCPSTFNPADFFISTLAVDPEREKECREFVHSTCDNFASSGEGQAVQYAVSDNMQGGNGYVGYQNGKSLVPYRGGRQQFKAVLKRRCWPTPCEPMVLRLNPMISLGLLADLPQPGDDQDGSRHPRAVLVLTQLSFSNTMALNTFCVELPIFLREHFNGMYRTDVYFLSKNLAELPLTLFLPLLFVSICYYMIGLHSPAKNFFTCAGLLMLTANAAVSFGYMISCLAKNLNMALAIAAPMLIPLMLFGGLFLSVDSIPVYFIWIRYISWFNYGNEALIINQWRDVKNITCANPGANLCLGTGLEVINGMAFDVNNLGFDIGLLVTLIIGFRTVGFLLLLLKTRRKTIKQIDLD</sequence>
<proteinExistence type="inferred from homology"/>
<dbReference type="GO" id="GO:0005524">
    <property type="term" value="F:ATP binding"/>
    <property type="evidence" value="ECO:0007669"/>
    <property type="project" value="UniProtKB-KW"/>
</dbReference>
<dbReference type="GO" id="GO:0005886">
    <property type="term" value="C:plasma membrane"/>
    <property type="evidence" value="ECO:0007669"/>
    <property type="project" value="TreeGrafter"/>
</dbReference>
<evidence type="ECO:0000256" key="2">
    <source>
        <dbReference type="ARBA" id="ARBA00005814"/>
    </source>
</evidence>
<dbReference type="SMART" id="SM00382">
    <property type="entry name" value="AAA"/>
    <property type="match status" value="1"/>
</dbReference>
<dbReference type="PROSITE" id="PS50893">
    <property type="entry name" value="ABC_TRANSPORTER_2"/>
    <property type="match status" value="1"/>
</dbReference>
<name>A0A8J4YKH9_CHIOP</name>
<dbReference type="EMBL" id="JACEEZ010002066">
    <property type="protein sequence ID" value="KAG0728548.1"/>
    <property type="molecule type" value="Genomic_DNA"/>
</dbReference>
<dbReference type="InterPro" id="IPR003593">
    <property type="entry name" value="AAA+_ATPase"/>
</dbReference>
<evidence type="ECO:0000256" key="1">
    <source>
        <dbReference type="ARBA" id="ARBA00004141"/>
    </source>
</evidence>
<evidence type="ECO:0000256" key="10">
    <source>
        <dbReference type="SAM" id="Phobius"/>
    </source>
</evidence>
<feature type="transmembrane region" description="Helical" evidence="10">
    <location>
        <begin position="550"/>
        <end position="570"/>
    </location>
</feature>
<reference evidence="12" key="1">
    <citation type="submission" date="2020-07" db="EMBL/GenBank/DDBJ databases">
        <title>The High-quality genome of the commercially important snow crab, Chionoecetes opilio.</title>
        <authorList>
            <person name="Jeong J.-H."/>
            <person name="Ryu S."/>
        </authorList>
    </citation>
    <scope>NUCLEOTIDE SEQUENCE</scope>
    <source>
        <strain evidence="12">MADBK_172401_WGS</strain>
        <tissue evidence="12">Digestive gland</tissue>
    </source>
</reference>
<comment type="subcellular location">
    <subcellularLocation>
        <location evidence="1">Membrane</location>
        <topology evidence="1">Multi-pass membrane protein</topology>
    </subcellularLocation>
</comment>
<dbReference type="Gene3D" id="3.40.50.300">
    <property type="entry name" value="P-loop containing nucleotide triphosphate hydrolases"/>
    <property type="match status" value="1"/>
</dbReference>
<keyword evidence="7 10" id="KW-1133">Transmembrane helix</keyword>
<evidence type="ECO:0000256" key="9">
    <source>
        <dbReference type="ARBA" id="ARBA00039188"/>
    </source>
</evidence>
<evidence type="ECO:0000256" key="5">
    <source>
        <dbReference type="ARBA" id="ARBA00022741"/>
    </source>
</evidence>
<dbReference type="SUPFAM" id="SSF52540">
    <property type="entry name" value="P-loop containing nucleoside triphosphate hydrolases"/>
    <property type="match status" value="1"/>
</dbReference>
<feature type="domain" description="ABC transporter" evidence="11">
    <location>
        <begin position="38"/>
        <end position="298"/>
    </location>
</feature>
<feature type="transmembrane region" description="Helical" evidence="10">
    <location>
        <begin position="429"/>
        <end position="451"/>
    </location>
</feature>
<keyword evidence="5" id="KW-0547">Nucleotide-binding</keyword>
<keyword evidence="6" id="KW-0067">ATP-binding</keyword>
<dbReference type="PANTHER" id="PTHR48041:SF129">
    <property type="entry name" value="PROTEIN WHITE"/>
    <property type="match status" value="1"/>
</dbReference>
<organism evidence="12 13">
    <name type="scientific">Chionoecetes opilio</name>
    <name type="common">Atlantic snow crab</name>
    <name type="synonym">Cancer opilio</name>
    <dbReference type="NCBI Taxonomy" id="41210"/>
    <lineage>
        <taxon>Eukaryota</taxon>
        <taxon>Metazoa</taxon>
        <taxon>Ecdysozoa</taxon>
        <taxon>Arthropoda</taxon>
        <taxon>Crustacea</taxon>
        <taxon>Multicrustacea</taxon>
        <taxon>Malacostraca</taxon>
        <taxon>Eumalacostraca</taxon>
        <taxon>Eucarida</taxon>
        <taxon>Decapoda</taxon>
        <taxon>Pleocyemata</taxon>
        <taxon>Brachyura</taxon>
        <taxon>Eubrachyura</taxon>
        <taxon>Majoidea</taxon>
        <taxon>Majidae</taxon>
        <taxon>Chionoecetes</taxon>
    </lineage>
</organism>
<comment type="caution">
    <text evidence="12">The sequence shown here is derived from an EMBL/GenBank/DDBJ whole genome shotgun (WGS) entry which is preliminary data.</text>
</comment>
<dbReference type="GO" id="GO:0030659">
    <property type="term" value="C:cytoplasmic vesicle membrane"/>
    <property type="evidence" value="ECO:0007669"/>
    <property type="project" value="TreeGrafter"/>
</dbReference>
<keyword evidence="8 10" id="KW-0472">Membrane</keyword>
<feature type="transmembrane region" description="Helical" evidence="10">
    <location>
        <begin position="463"/>
        <end position="484"/>
    </location>
</feature>
<dbReference type="GO" id="GO:0016887">
    <property type="term" value="F:ATP hydrolysis activity"/>
    <property type="evidence" value="ECO:0007669"/>
    <property type="project" value="InterPro"/>
</dbReference>
<keyword evidence="4 10" id="KW-0812">Transmembrane</keyword>
<evidence type="ECO:0000313" key="12">
    <source>
        <dbReference type="EMBL" id="KAG0728548.1"/>
    </source>
</evidence>
<protein>
    <recommendedName>
        <fullName evidence="9">Protein white</fullName>
    </recommendedName>
</protein>